<dbReference type="GO" id="GO:0003677">
    <property type="term" value="F:DNA binding"/>
    <property type="evidence" value="ECO:0007669"/>
    <property type="project" value="InterPro"/>
</dbReference>
<name>A0A183AEA8_9TREM</name>
<dbReference type="AlphaFoldDB" id="A0A183AEA8"/>
<evidence type="ECO:0000313" key="1">
    <source>
        <dbReference type="EMBL" id="VDP75130.1"/>
    </source>
</evidence>
<dbReference type="GO" id="GO:0046982">
    <property type="term" value="F:protein heterodimerization activity"/>
    <property type="evidence" value="ECO:0007669"/>
    <property type="project" value="InterPro"/>
</dbReference>
<dbReference type="GO" id="GO:0000786">
    <property type="term" value="C:nucleosome"/>
    <property type="evidence" value="ECO:0007669"/>
    <property type="project" value="InterPro"/>
</dbReference>
<keyword evidence="2" id="KW-1185">Reference proteome</keyword>
<dbReference type="GO" id="GO:0030527">
    <property type="term" value="F:structural constituent of chromatin"/>
    <property type="evidence" value="ECO:0007669"/>
    <property type="project" value="InterPro"/>
</dbReference>
<sequence>MQHLLPKSNHAEPVGASVPVYLAAVLEHLAAEVLERAGNAARENKKTQINKISRVNFAKGSLNQVRITVSVSVV</sequence>
<organism evidence="3">
    <name type="scientific">Echinostoma caproni</name>
    <dbReference type="NCBI Taxonomy" id="27848"/>
    <lineage>
        <taxon>Eukaryota</taxon>
        <taxon>Metazoa</taxon>
        <taxon>Spiralia</taxon>
        <taxon>Lophotrochozoa</taxon>
        <taxon>Platyhelminthes</taxon>
        <taxon>Trematoda</taxon>
        <taxon>Digenea</taxon>
        <taxon>Plagiorchiida</taxon>
        <taxon>Echinostomata</taxon>
        <taxon>Echinostomatoidea</taxon>
        <taxon>Echinostomatidae</taxon>
        <taxon>Echinostoma</taxon>
    </lineage>
</organism>
<reference evidence="1 2" key="2">
    <citation type="submission" date="2018-11" db="EMBL/GenBank/DDBJ databases">
        <authorList>
            <consortium name="Pathogen Informatics"/>
        </authorList>
    </citation>
    <scope>NUCLEOTIDE SEQUENCE [LARGE SCALE GENOMIC DNA]</scope>
    <source>
        <strain evidence="1 2">Egypt</strain>
    </source>
</reference>
<evidence type="ECO:0000313" key="3">
    <source>
        <dbReference type="WBParaSite" id="ECPE_0000530601-mRNA-1"/>
    </source>
</evidence>
<gene>
    <name evidence="1" type="ORF">ECPE_LOCUS5293</name>
</gene>
<proteinExistence type="predicted"/>
<dbReference type="EMBL" id="UZAN01042138">
    <property type="protein sequence ID" value="VDP75130.1"/>
    <property type="molecule type" value="Genomic_DNA"/>
</dbReference>
<dbReference type="WBParaSite" id="ECPE_0000530601-mRNA-1">
    <property type="protein sequence ID" value="ECPE_0000530601-mRNA-1"/>
    <property type="gene ID" value="ECPE_0000530601"/>
</dbReference>
<reference evidence="3" key="1">
    <citation type="submission" date="2016-06" db="UniProtKB">
        <authorList>
            <consortium name="WormBaseParasite"/>
        </authorList>
    </citation>
    <scope>IDENTIFICATION</scope>
</reference>
<dbReference type="SUPFAM" id="SSF47113">
    <property type="entry name" value="Histone-fold"/>
    <property type="match status" value="1"/>
</dbReference>
<dbReference type="Gene3D" id="1.10.20.10">
    <property type="entry name" value="Histone, subunit A"/>
    <property type="match status" value="1"/>
</dbReference>
<dbReference type="InterPro" id="IPR009072">
    <property type="entry name" value="Histone-fold"/>
</dbReference>
<evidence type="ECO:0000313" key="2">
    <source>
        <dbReference type="Proteomes" id="UP000272942"/>
    </source>
</evidence>
<dbReference type="PRINTS" id="PR00620">
    <property type="entry name" value="HISTONEH2A"/>
</dbReference>
<dbReference type="PANTHER" id="PTHR23430">
    <property type="entry name" value="HISTONE H2A"/>
    <property type="match status" value="1"/>
</dbReference>
<protein>
    <submittedName>
        <fullName evidence="3">Histone H2A</fullName>
    </submittedName>
</protein>
<dbReference type="InterPro" id="IPR002119">
    <property type="entry name" value="Histone_H2A"/>
</dbReference>
<accession>A0A183AEA8</accession>
<dbReference type="Proteomes" id="UP000272942">
    <property type="component" value="Unassembled WGS sequence"/>
</dbReference>